<dbReference type="Pfam" id="PF19317">
    <property type="entry name" value="Gag_p24_C"/>
    <property type="match status" value="1"/>
</dbReference>
<keyword evidence="4" id="KW-1185">Reference proteome</keyword>
<dbReference type="PANTHER" id="PTHR40389">
    <property type="entry name" value="ENDOGENOUS RETROVIRUS GROUP K MEMBER 24 GAG POLYPROTEIN-RELATED"/>
    <property type="match status" value="1"/>
</dbReference>
<evidence type="ECO:0000256" key="1">
    <source>
        <dbReference type="SAM" id="MobiDB-lite"/>
    </source>
</evidence>
<feature type="non-terminal residue" evidence="3">
    <location>
        <position position="396"/>
    </location>
</feature>
<feature type="compositionally biased region" description="Basic and acidic residues" evidence="1">
    <location>
        <begin position="73"/>
        <end position="85"/>
    </location>
</feature>
<protein>
    <submittedName>
        <fullName evidence="3">GAK9 protein</fullName>
    </submittedName>
</protein>
<dbReference type="Gene3D" id="1.10.1200.30">
    <property type="match status" value="1"/>
</dbReference>
<proteinExistence type="predicted"/>
<feature type="region of interest" description="Disordered" evidence="1">
    <location>
        <begin position="73"/>
        <end position="93"/>
    </location>
</feature>
<dbReference type="Proteomes" id="UP000603627">
    <property type="component" value="Unassembled WGS sequence"/>
</dbReference>
<dbReference type="EMBL" id="WBNL01000016">
    <property type="protein sequence ID" value="NXE59245.1"/>
    <property type="molecule type" value="Genomic_DNA"/>
</dbReference>
<reference evidence="3" key="1">
    <citation type="submission" date="2019-09" db="EMBL/GenBank/DDBJ databases">
        <title>Bird 10,000 Genomes (B10K) Project - Family phase.</title>
        <authorList>
            <person name="Zhang G."/>
        </authorList>
    </citation>
    <scope>NUCLEOTIDE SEQUENCE</scope>
    <source>
        <strain evidence="3">B10K-DU-015-28</strain>
        <tissue evidence="3">Muscle</tissue>
    </source>
</reference>
<evidence type="ECO:0000313" key="4">
    <source>
        <dbReference type="Proteomes" id="UP000603627"/>
    </source>
</evidence>
<accession>A0A851ZEV4</accession>
<evidence type="ECO:0000259" key="2">
    <source>
        <dbReference type="Pfam" id="PF19317"/>
    </source>
</evidence>
<comment type="caution">
    <text evidence="3">The sequence shown here is derived from an EMBL/GenBank/DDBJ whole genome shotgun (WGS) entry which is preliminary data.</text>
</comment>
<gene>
    <name evidence="3" type="primary">Ervk9_0</name>
    <name evidence="3" type="ORF">CALORN_R08906</name>
</gene>
<dbReference type="Pfam" id="PF00607">
    <property type="entry name" value="Gag_p24"/>
    <property type="match status" value="1"/>
</dbReference>
<feature type="region of interest" description="Disordered" evidence="1">
    <location>
        <begin position="1"/>
        <end position="39"/>
    </location>
</feature>
<dbReference type="InterPro" id="IPR045345">
    <property type="entry name" value="Gag_p24_C"/>
</dbReference>
<dbReference type="PANTHER" id="PTHR40389:SF3">
    <property type="entry name" value="IGE-BINDING PROTEIN"/>
    <property type="match status" value="1"/>
</dbReference>
<evidence type="ECO:0000313" key="3">
    <source>
        <dbReference type="EMBL" id="NXE59245.1"/>
    </source>
</evidence>
<dbReference type="SUPFAM" id="SSF47353">
    <property type="entry name" value="Retrovirus capsid dimerization domain-like"/>
    <property type="match status" value="1"/>
</dbReference>
<feature type="domain" description="Retroviral nucleocapsid Gag protein p24 C-terminal" evidence="2">
    <location>
        <begin position="293"/>
        <end position="360"/>
    </location>
</feature>
<dbReference type="AlphaFoldDB" id="A0A851ZEV4"/>
<organism evidence="3 4">
    <name type="scientific">Calcarius ornatus</name>
    <name type="common">Chestnut-collared longspur</name>
    <dbReference type="NCBI Taxonomy" id="198940"/>
    <lineage>
        <taxon>Eukaryota</taxon>
        <taxon>Metazoa</taxon>
        <taxon>Chordata</taxon>
        <taxon>Craniata</taxon>
        <taxon>Vertebrata</taxon>
        <taxon>Euteleostomi</taxon>
        <taxon>Archelosauria</taxon>
        <taxon>Archosauria</taxon>
        <taxon>Dinosauria</taxon>
        <taxon>Saurischia</taxon>
        <taxon>Theropoda</taxon>
        <taxon>Coelurosauria</taxon>
        <taxon>Aves</taxon>
        <taxon>Neognathae</taxon>
        <taxon>Neoaves</taxon>
        <taxon>Telluraves</taxon>
        <taxon>Australaves</taxon>
        <taxon>Passeriformes</taxon>
        <taxon>Passeroidea</taxon>
        <taxon>Fringillidae</taxon>
        <taxon>Emberizinae</taxon>
        <taxon>Emberizini</taxon>
        <taxon>Calcarius</taxon>
    </lineage>
</organism>
<sequence>SSCRPKLYPPIPSALSPEEIALPGDEEEEKNSDKEDQQPEIKLSLKELQVQMETAMQALQDWLEHSLQLYEEGKTHNHQPKEKISSRQSTQTIKRMSSQPCIPSAPSATSLCPPPYAEPSPLQHESGSRWSGIMQGSIIEGDWHAAGAIALPIIAGNPNIYQQHDWKVLQQVKRTVKERGIKSEAGQITLDWIHTVDVKSPHDCRNLARMFLTPSQQIWWEREWYHQATLEAARHRGPNDQLNGITAEMITGRGRCADMQKQLNYPLALHHLAASTARQAYSAAPGEGPSLAFTNIKQGMTEPYTHFINRLTSALCAQPDMDEAAKQSMFKMLAFENANPKTKSLLATLPISAEVGDMIELANRTQDRQQGKIIAQAVSSAIAPTTSMIAAAVQKL</sequence>
<dbReference type="InterPro" id="IPR008919">
    <property type="entry name" value="Retrov_capsid_N"/>
</dbReference>
<dbReference type="Gene3D" id="1.10.375.10">
    <property type="entry name" value="Human Immunodeficiency Virus Type 1 Capsid Protein"/>
    <property type="match status" value="1"/>
</dbReference>
<dbReference type="InterPro" id="IPR050195">
    <property type="entry name" value="Primate_lentivir_Gag_pol-like"/>
</dbReference>
<dbReference type="InterPro" id="IPR008916">
    <property type="entry name" value="Retrov_capsid_C"/>
</dbReference>
<dbReference type="GO" id="GO:0016032">
    <property type="term" value="P:viral process"/>
    <property type="evidence" value="ECO:0007669"/>
    <property type="project" value="InterPro"/>
</dbReference>
<feature type="non-terminal residue" evidence="3">
    <location>
        <position position="1"/>
    </location>
</feature>
<dbReference type="SUPFAM" id="SSF47943">
    <property type="entry name" value="Retrovirus capsid protein, N-terminal core domain"/>
    <property type="match status" value="1"/>
</dbReference>
<name>A0A851ZEV4_CALOR</name>